<keyword evidence="9" id="KW-1185">Reference proteome</keyword>
<feature type="chain" id="PRO_5012639850" evidence="5">
    <location>
        <begin position="22"/>
        <end position="431"/>
    </location>
</feature>
<keyword evidence="3" id="KW-0408">Iron</keyword>
<evidence type="ECO:0000256" key="5">
    <source>
        <dbReference type="SAM" id="SignalP"/>
    </source>
</evidence>
<evidence type="ECO:0000259" key="7">
    <source>
        <dbReference type="Pfam" id="PF17839"/>
    </source>
</evidence>
<dbReference type="PROSITE" id="PS51257">
    <property type="entry name" value="PROKAR_LIPOPROTEIN"/>
    <property type="match status" value="1"/>
</dbReference>
<dbReference type="InterPro" id="IPR012365">
    <property type="entry name" value="Pesteras_lmo2642"/>
</dbReference>
<feature type="signal peptide" evidence="5">
    <location>
        <begin position="1"/>
        <end position="21"/>
    </location>
</feature>
<keyword evidence="1" id="KW-0479">Metal-binding</keyword>
<sequence>MKKLLLILLTITLFGCSQPQAENIPDTIHMVTTTDIHVIDPSLVENKTLYNDLSLNSGDGRLLNYSGEILQAFIDEMLIKKPEYVIITGDLTLDGEKLSHQWLAKQLDQLVQQGIQPLIIPGNHDIMNPSSRTYGSPSTYTSTVSAEEFATIYENCGYGNALYKDENSLSYVYELRDNAWILMLDTAMYYENSALGAESSGKIKSETFDWIEEIGALAKEKEVELISATHHSLIQHNSFFSSSYTLLNTLKAQRIFDEQNIRINLSGHLHAQTIAQKEIVNGTITDICTSSLLVYTNQYGDIHYKPFENFKYTSSEVDIELWAQDNSDNDDLLSFEDYSYEYFKFASTSRGVDRFKEKGFTDEQVKALQDVKGILNCYYFTGNVDEVRDEFKASDFYNWLIEQDDDTKSYILTMIQESPIYPKEITLILNK</sequence>
<evidence type="ECO:0000256" key="1">
    <source>
        <dbReference type="ARBA" id="ARBA00022723"/>
    </source>
</evidence>
<feature type="domain" description="Calcineurin-like phosphoesterase" evidence="6">
    <location>
        <begin position="34"/>
        <end position="271"/>
    </location>
</feature>
<reference evidence="9" key="1">
    <citation type="submission" date="2017-02" db="EMBL/GenBank/DDBJ databases">
        <authorList>
            <person name="Varghese N."/>
            <person name="Submissions S."/>
        </authorList>
    </citation>
    <scope>NUCLEOTIDE SEQUENCE [LARGE SCALE GENOMIC DNA]</scope>
    <source>
        <strain evidence="9">ATCC 25662</strain>
    </source>
</reference>
<keyword evidence="2" id="KW-0378">Hydrolase</keyword>
<comment type="similarity">
    <text evidence="4">Belongs to the cyclic nucleotide phosphodiesterase class-III family.</text>
</comment>
<dbReference type="PIRSF" id="PIRSF034890">
    <property type="entry name" value="Pesteras_lmo2642"/>
    <property type="match status" value="1"/>
</dbReference>
<protein>
    <submittedName>
        <fullName evidence="8">3',5'-cyclic AMP phosphodiesterase CpdA</fullName>
    </submittedName>
</protein>
<organism evidence="8 9">
    <name type="scientific">Anaerorhabdus furcosa</name>
    <dbReference type="NCBI Taxonomy" id="118967"/>
    <lineage>
        <taxon>Bacteria</taxon>
        <taxon>Bacillati</taxon>
        <taxon>Bacillota</taxon>
        <taxon>Erysipelotrichia</taxon>
        <taxon>Erysipelotrichales</taxon>
        <taxon>Erysipelotrichaceae</taxon>
        <taxon>Anaerorhabdus</taxon>
    </lineage>
</organism>
<gene>
    <name evidence="8" type="ORF">SAMN02745191_0356</name>
</gene>
<dbReference type="PANTHER" id="PTHR42988">
    <property type="entry name" value="PHOSPHOHYDROLASE"/>
    <property type="match status" value="1"/>
</dbReference>
<dbReference type="InterPro" id="IPR040869">
    <property type="entry name" value="CNP_C"/>
</dbReference>
<dbReference type="InterPro" id="IPR029052">
    <property type="entry name" value="Metallo-depent_PP-like"/>
</dbReference>
<dbReference type="Pfam" id="PF17839">
    <property type="entry name" value="CNP_C_terminal"/>
    <property type="match status" value="1"/>
</dbReference>
<evidence type="ECO:0000256" key="3">
    <source>
        <dbReference type="ARBA" id="ARBA00023004"/>
    </source>
</evidence>
<evidence type="ECO:0000256" key="4">
    <source>
        <dbReference type="ARBA" id="ARBA00025742"/>
    </source>
</evidence>
<proteinExistence type="inferred from homology"/>
<dbReference type="PANTHER" id="PTHR42988:SF2">
    <property type="entry name" value="CYCLIC NUCLEOTIDE PHOSPHODIESTERASE CBUA0032-RELATED"/>
    <property type="match status" value="1"/>
</dbReference>
<accession>A0A1T4K767</accession>
<evidence type="ECO:0000256" key="2">
    <source>
        <dbReference type="ARBA" id="ARBA00022801"/>
    </source>
</evidence>
<evidence type="ECO:0000313" key="8">
    <source>
        <dbReference type="EMBL" id="SJZ38163.1"/>
    </source>
</evidence>
<name>A0A1T4K767_9FIRM</name>
<dbReference type="AlphaFoldDB" id="A0A1T4K767"/>
<dbReference type="InterPro" id="IPR050884">
    <property type="entry name" value="CNP_phosphodiesterase-III"/>
</dbReference>
<evidence type="ECO:0000259" key="6">
    <source>
        <dbReference type="Pfam" id="PF00149"/>
    </source>
</evidence>
<dbReference type="RefSeq" id="WP_078710802.1">
    <property type="nucleotide sequence ID" value="NZ_FUWY01000001.1"/>
</dbReference>
<dbReference type="SUPFAM" id="SSF56300">
    <property type="entry name" value="Metallo-dependent phosphatases"/>
    <property type="match status" value="1"/>
</dbReference>
<dbReference type="GO" id="GO:0046872">
    <property type="term" value="F:metal ion binding"/>
    <property type="evidence" value="ECO:0007669"/>
    <property type="project" value="UniProtKB-KW"/>
</dbReference>
<dbReference type="InterPro" id="IPR004843">
    <property type="entry name" value="Calcineurin-like_PHP"/>
</dbReference>
<dbReference type="STRING" id="118967.SAMN02745191_0356"/>
<dbReference type="Proteomes" id="UP000243297">
    <property type="component" value="Unassembled WGS sequence"/>
</dbReference>
<feature type="domain" description="Cyclic nucleotide phosphodiesterase C-terminal" evidence="7">
    <location>
        <begin position="318"/>
        <end position="417"/>
    </location>
</feature>
<dbReference type="Gene3D" id="3.60.21.10">
    <property type="match status" value="1"/>
</dbReference>
<dbReference type="GO" id="GO:0016787">
    <property type="term" value="F:hydrolase activity"/>
    <property type="evidence" value="ECO:0007669"/>
    <property type="project" value="UniProtKB-KW"/>
</dbReference>
<dbReference type="EMBL" id="FUWY01000001">
    <property type="protein sequence ID" value="SJZ38163.1"/>
    <property type="molecule type" value="Genomic_DNA"/>
</dbReference>
<evidence type="ECO:0000313" key="9">
    <source>
        <dbReference type="Proteomes" id="UP000243297"/>
    </source>
</evidence>
<dbReference type="OrthoDB" id="5695107at2"/>
<dbReference type="Gene3D" id="1.10.246.180">
    <property type="match status" value="1"/>
</dbReference>
<dbReference type="Pfam" id="PF00149">
    <property type="entry name" value="Metallophos"/>
    <property type="match status" value="1"/>
</dbReference>
<keyword evidence="5" id="KW-0732">Signal</keyword>